<dbReference type="OrthoDB" id="8435215at2759"/>
<dbReference type="InterPro" id="IPR000719">
    <property type="entry name" value="Prot_kinase_dom"/>
</dbReference>
<proteinExistence type="inferred from homology"/>
<dbReference type="GeneID" id="10509711"/>
<gene>
    <name evidence="5" type="ORF">DICPUDRAFT_147523</name>
</gene>
<evidence type="ECO:0000313" key="6">
    <source>
        <dbReference type="Proteomes" id="UP000001064"/>
    </source>
</evidence>
<comment type="similarity">
    <text evidence="3">Belongs to the protein kinase superfamily. STE Ser/Thr protein kinase family.</text>
</comment>
<accession>F0Z8Q0</accession>
<dbReference type="PROSITE" id="PS50011">
    <property type="entry name" value="PROTEIN_KINASE_DOM"/>
    <property type="match status" value="1"/>
</dbReference>
<dbReference type="PROSITE" id="PS00108">
    <property type="entry name" value="PROTEIN_KINASE_ST"/>
    <property type="match status" value="1"/>
</dbReference>
<dbReference type="InterPro" id="IPR011009">
    <property type="entry name" value="Kinase-like_dom_sf"/>
</dbReference>
<dbReference type="Gene3D" id="1.10.510.10">
    <property type="entry name" value="Transferase(Phosphotransferase) domain 1"/>
    <property type="match status" value="1"/>
</dbReference>
<dbReference type="InterPro" id="IPR008615">
    <property type="entry name" value="FNIP"/>
</dbReference>
<dbReference type="AlphaFoldDB" id="F0Z8Q0"/>
<dbReference type="eggNOG" id="KOG0198">
    <property type="taxonomic scope" value="Eukaryota"/>
</dbReference>
<dbReference type="KEGG" id="dpp:DICPUDRAFT_147523"/>
<dbReference type="FunCoup" id="F0Z8Q0">
    <property type="interactions" value="724"/>
</dbReference>
<dbReference type="InterPro" id="IPR050629">
    <property type="entry name" value="STE20/SPS1-PAK"/>
</dbReference>
<dbReference type="SMART" id="SM00220">
    <property type="entry name" value="S_TKc"/>
    <property type="match status" value="1"/>
</dbReference>
<dbReference type="EMBL" id="GL870953">
    <property type="protein sequence ID" value="EGC39697.1"/>
    <property type="molecule type" value="Genomic_DNA"/>
</dbReference>
<evidence type="ECO:0000256" key="2">
    <source>
        <dbReference type="ARBA" id="ARBA00022840"/>
    </source>
</evidence>
<protein>
    <recommendedName>
        <fullName evidence="4">Protein kinase domain-containing protein</fullName>
    </recommendedName>
</protein>
<evidence type="ECO:0000256" key="3">
    <source>
        <dbReference type="ARBA" id="ARBA00025754"/>
    </source>
</evidence>
<evidence type="ECO:0000313" key="5">
    <source>
        <dbReference type="EMBL" id="EGC39697.1"/>
    </source>
</evidence>
<dbReference type="InParanoid" id="F0Z8Q0"/>
<dbReference type="Pfam" id="PF00069">
    <property type="entry name" value="Pkinase"/>
    <property type="match status" value="1"/>
</dbReference>
<dbReference type="SUPFAM" id="SSF56112">
    <property type="entry name" value="Protein kinase-like (PK-like)"/>
    <property type="match status" value="1"/>
</dbReference>
<keyword evidence="6" id="KW-1185">Reference proteome</keyword>
<organism evidence="5 6">
    <name type="scientific">Dictyostelium purpureum</name>
    <name type="common">Slime mold</name>
    <dbReference type="NCBI Taxonomy" id="5786"/>
    <lineage>
        <taxon>Eukaryota</taxon>
        <taxon>Amoebozoa</taxon>
        <taxon>Evosea</taxon>
        <taxon>Eumycetozoa</taxon>
        <taxon>Dictyostelia</taxon>
        <taxon>Dictyosteliales</taxon>
        <taxon>Dictyosteliaceae</taxon>
        <taxon>Dictyostelium</taxon>
    </lineage>
</organism>
<dbReference type="GO" id="GO:0035556">
    <property type="term" value="P:intracellular signal transduction"/>
    <property type="evidence" value="ECO:0000318"/>
    <property type="project" value="GO_Central"/>
</dbReference>
<evidence type="ECO:0000256" key="1">
    <source>
        <dbReference type="ARBA" id="ARBA00022741"/>
    </source>
</evidence>
<dbReference type="GO" id="GO:0005524">
    <property type="term" value="F:ATP binding"/>
    <property type="evidence" value="ECO:0007669"/>
    <property type="project" value="UniProtKB-KW"/>
</dbReference>
<sequence>MDTTPDVSGLSINNNYKLEEEWSIDFNKPLNKDKTNSNFCVGVFLAKKKDNMQNNYNDEIKIPNENGQCVLKIISKEQYVKIYDFRVGDYGDHKDCLFIFMEYKSEYKTILEIINDNGGYQFSENEIKKVAHYLLFTLAFLHKKKIIHRDIKGSNILYHNSNDNQVNIKLIDFGFSKFYGDKQSNYHTFAGTPTHMAPEALYQNNKAGRGSDIWSVGCTLIEMAGGSLDRVNGKPEIPEHLSYECKNLIQHCLIADPSFRPSVIELLEHDFIKNVNDLSERDIKILKKIAICQDNTFELLNKDPISVDNTIYINKKHLIFPEFNNNNLSGLLSTLPPNITHITLPIFNHPIEPNSIPSTITSLTLNSFNQDLDEESIPNTLTELILGEDFEFNEYGGNIPESIKKFQCSYNFKAALKKNNNIPKTVHSLVLNNYNHSILKESIPKSTRSLTLGSNFKDFASLTNIPSSVFNLTFGVKDYQISDDELIFIPKTYRIVLQDSQLERKLLGTFELYSCTENPPDAQNLEGLDKETVIEFIILNGRLIDNFNKVFDIIYAYENLQLFKDSFKKQLLIQKFGQDNLELYIYLALKNSDWGAAKFYIEFMNNQEILNEELSQSLFNHENSSNDTDIRKHNVDTIKHFIQFILQKESNITPTVINILNYLYLFLIGCLDVDKKSCDEIRSVYKNHLIPIEHGLSHSLRYFLIRKPDLVFYPPQTDDDAFLLNNIDPNIFTYDYILGCHENGSFVNSINTIIDQILLQLSTPYASTYIHLKSIYINYYLETLLKFKRFYLFFKTMDKIYSENDQNNNNYDDPLDIIFTNALPFEYSDLVYLLISNCMNSFQLKRLIDYNCGTANKFYINMVINGNFTLAKFILDEYTSTITSFISSSEPSYIFFELEMLLKYHPEKLNENLIKSIPQSTEIINLFQKYNFKEQTI</sequence>
<dbReference type="PANTHER" id="PTHR48012">
    <property type="entry name" value="STERILE20-LIKE KINASE, ISOFORM B-RELATED"/>
    <property type="match status" value="1"/>
</dbReference>
<dbReference type="Proteomes" id="UP000001064">
    <property type="component" value="Unassembled WGS sequence"/>
</dbReference>
<dbReference type="GO" id="GO:0004674">
    <property type="term" value="F:protein serine/threonine kinase activity"/>
    <property type="evidence" value="ECO:0000318"/>
    <property type="project" value="GO_Central"/>
</dbReference>
<dbReference type="InterPro" id="IPR008271">
    <property type="entry name" value="Ser/Thr_kinase_AS"/>
</dbReference>
<dbReference type="PANTHER" id="PTHR48012:SF4">
    <property type="entry name" value="MITOGEN-ACTIVATED PROTEIN KINASE KINASE KINASE A"/>
    <property type="match status" value="1"/>
</dbReference>
<dbReference type="STRING" id="5786.F0Z8Q0"/>
<keyword evidence="2" id="KW-0067">ATP-binding</keyword>
<reference evidence="6" key="1">
    <citation type="journal article" date="2011" name="Genome Biol.">
        <title>Comparative genomics of the social amoebae Dictyostelium discoideum and Dictyostelium purpureum.</title>
        <authorList>
            <consortium name="US DOE Joint Genome Institute (JGI-PGF)"/>
            <person name="Sucgang R."/>
            <person name="Kuo A."/>
            <person name="Tian X."/>
            <person name="Salerno W."/>
            <person name="Parikh A."/>
            <person name="Feasley C.L."/>
            <person name="Dalin E."/>
            <person name="Tu H."/>
            <person name="Huang E."/>
            <person name="Barry K."/>
            <person name="Lindquist E."/>
            <person name="Shapiro H."/>
            <person name="Bruce D."/>
            <person name="Schmutz J."/>
            <person name="Salamov A."/>
            <person name="Fey P."/>
            <person name="Gaudet P."/>
            <person name="Anjard C."/>
            <person name="Babu M.M."/>
            <person name="Basu S."/>
            <person name="Bushmanova Y."/>
            <person name="van der Wel H."/>
            <person name="Katoh-Kurasawa M."/>
            <person name="Dinh C."/>
            <person name="Coutinho P.M."/>
            <person name="Saito T."/>
            <person name="Elias M."/>
            <person name="Schaap P."/>
            <person name="Kay R.R."/>
            <person name="Henrissat B."/>
            <person name="Eichinger L."/>
            <person name="Rivero F."/>
            <person name="Putnam N.H."/>
            <person name="West C.M."/>
            <person name="Loomis W.F."/>
            <person name="Chisholm R.L."/>
            <person name="Shaulsky G."/>
            <person name="Strassmann J.E."/>
            <person name="Queller D.C."/>
            <person name="Kuspa A."/>
            <person name="Grigoriev I.V."/>
        </authorList>
    </citation>
    <scope>NUCLEOTIDE SEQUENCE [LARGE SCALE GENOMIC DNA]</scope>
    <source>
        <strain evidence="6">QSDP1</strain>
    </source>
</reference>
<dbReference type="GO" id="GO:0005737">
    <property type="term" value="C:cytoplasm"/>
    <property type="evidence" value="ECO:0000318"/>
    <property type="project" value="GO_Central"/>
</dbReference>
<dbReference type="Pfam" id="PF05725">
    <property type="entry name" value="FNIP"/>
    <property type="match status" value="2"/>
</dbReference>
<name>F0Z8Q0_DICPU</name>
<dbReference type="RefSeq" id="XP_003283806.1">
    <property type="nucleotide sequence ID" value="XM_003283758.1"/>
</dbReference>
<evidence type="ECO:0000259" key="4">
    <source>
        <dbReference type="PROSITE" id="PS50011"/>
    </source>
</evidence>
<keyword evidence="1" id="KW-0547">Nucleotide-binding</keyword>
<dbReference type="VEuPathDB" id="AmoebaDB:DICPUDRAFT_147523"/>
<feature type="domain" description="Protein kinase" evidence="4">
    <location>
        <begin position="1"/>
        <end position="272"/>
    </location>
</feature>